<keyword evidence="4 5" id="KW-0732">Signal</keyword>
<evidence type="ECO:0000256" key="2">
    <source>
        <dbReference type="ARBA" id="ARBA00010400"/>
    </source>
</evidence>
<name>A0A9W6WV27_9STRA</name>
<evidence type="ECO:0000256" key="3">
    <source>
        <dbReference type="ARBA" id="ARBA00022525"/>
    </source>
</evidence>
<feature type="chain" id="PRO_5041016165" description="RxLR effector protein" evidence="5">
    <location>
        <begin position="24"/>
        <end position="144"/>
    </location>
</feature>
<accession>A0A9W6WV27</accession>
<evidence type="ECO:0000313" key="7">
    <source>
        <dbReference type="Proteomes" id="UP001165083"/>
    </source>
</evidence>
<comment type="subcellular location">
    <subcellularLocation>
        <location evidence="1 5">Secreted</location>
    </subcellularLocation>
</comment>
<dbReference type="OrthoDB" id="108180at2759"/>
<evidence type="ECO:0000256" key="4">
    <source>
        <dbReference type="ARBA" id="ARBA00022729"/>
    </source>
</evidence>
<organism evidence="6 7">
    <name type="scientific">Phytophthora lilii</name>
    <dbReference type="NCBI Taxonomy" id="2077276"/>
    <lineage>
        <taxon>Eukaryota</taxon>
        <taxon>Sar</taxon>
        <taxon>Stramenopiles</taxon>
        <taxon>Oomycota</taxon>
        <taxon>Peronosporomycetes</taxon>
        <taxon>Peronosporales</taxon>
        <taxon>Peronosporaceae</taxon>
        <taxon>Phytophthora</taxon>
    </lineage>
</organism>
<dbReference type="Pfam" id="PF16810">
    <property type="entry name" value="RXLR"/>
    <property type="match status" value="1"/>
</dbReference>
<keyword evidence="3 5" id="KW-0964">Secreted</keyword>
<dbReference type="AlphaFoldDB" id="A0A9W6WV27"/>
<evidence type="ECO:0000313" key="6">
    <source>
        <dbReference type="EMBL" id="GMF17384.1"/>
    </source>
</evidence>
<feature type="signal peptide" evidence="5">
    <location>
        <begin position="1"/>
        <end position="23"/>
    </location>
</feature>
<proteinExistence type="inferred from homology"/>
<sequence>MRFCFVVLVAAVAFVAGNNGVSANSIANSEQVSKVATSDAIAEQNEIDYQRLLKSVYTEEEDENRAMSPSVLQKLKSVVWKIKFTSWYSANKTPTQVNKMLLAQGKADWSLATAYAAYFSNLKYGAFAIDKVNKEIKENEGNNA</sequence>
<evidence type="ECO:0000256" key="1">
    <source>
        <dbReference type="ARBA" id="ARBA00004613"/>
    </source>
</evidence>
<protein>
    <recommendedName>
        <fullName evidence="5">RxLR effector protein</fullName>
    </recommendedName>
</protein>
<comment type="caution">
    <text evidence="6">The sequence shown here is derived from an EMBL/GenBank/DDBJ whole genome shotgun (WGS) entry which is preliminary data.</text>
</comment>
<comment type="function">
    <text evidence="5">Effector that suppresses plant defense responses during pathogen infection.</text>
</comment>
<dbReference type="InterPro" id="IPR031825">
    <property type="entry name" value="RXLR"/>
</dbReference>
<keyword evidence="7" id="KW-1185">Reference proteome</keyword>
<reference evidence="6" key="1">
    <citation type="submission" date="2023-04" db="EMBL/GenBank/DDBJ databases">
        <title>Phytophthora lilii NBRC 32176.</title>
        <authorList>
            <person name="Ichikawa N."/>
            <person name="Sato H."/>
            <person name="Tonouchi N."/>
        </authorList>
    </citation>
    <scope>NUCLEOTIDE SEQUENCE</scope>
    <source>
        <strain evidence="6">NBRC 32176</strain>
    </source>
</reference>
<gene>
    <name evidence="6" type="ORF">Plil01_000634000</name>
</gene>
<comment type="domain">
    <text evidence="5">The RxLR-dEER motif acts to carry the protein into the host cell cytoplasm through binding to cell surface phosphatidylinositol-3-phosphate.</text>
</comment>
<comment type="similarity">
    <text evidence="2 5">Belongs to the RxLR effector family.</text>
</comment>
<dbReference type="EMBL" id="BSXW01000279">
    <property type="protein sequence ID" value="GMF17384.1"/>
    <property type="molecule type" value="Genomic_DNA"/>
</dbReference>
<dbReference type="Proteomes" id="UP001165083">
    <property type="component" value="Unassembled WGS sequence"/>
</dbReference>
<dbReference type="GO" id="GO:0005576">
    <property type="term" value="C:extracellular region"/>
    <property type="evidence" value="ECO:0007669"/>
    <property type="project" value="UniProtKB-SubCell"/>
</dbReference>
<evidence type="ECO:0000256" key="5">
    <source>
        <dbReference type="RuleBase" id="RU367124"/>
    </source>
</evidence>